<proteinExistence type="predicted"/>
<dbReference type="RefSeq" id="XP_016259819.1">
    <property type="nucleotide sequence ID" value="XM_016409511.1"/>
</dbReference>
<reference evidence="2 3" key="1">
    <citation type="submission" date="2015-01" db="EMBL/GenBank/DDBJ databases">
        <title>The Genome Sequence of Exophiala oligosperma CBS72588.</title>
        <authorList>
            <consortium name="The Broad Institute Genomics Platform"/>
            <person name="Cuomo C."/>
            <person name="de Hoog S."/>
            <person name="Gorbushina A."/>
            <person name="Stielow B."/>
            <person name="Teixiera M."/>
            <person name="Abouelleil A."/>
            <person name="Chapman S.B."/>
            <person name="Priest M."/>
            <person name="Young S.K."/>
            <person name="Wortman J."/>
            <person name="Nusbaum C."/>
            <person name="Birren B."/>
        </authorList>
    </citation>
    <scope>NUCLEOTIDE SEQUENCE [LARGE SCALE GENOMIC DNA]</scope>
    <source>
        <strain evidence="2 3">CBS 72588</strain>
    </source>
</reference>
<evidence type="ECO:0000256" key="1">
    <source>
        <dbReference type="SAM" id="MobiDB-lite"/>
    </source>
</evidence>
<dbReference type="GeneID" id="27360275"/>
<protein>
    <submittedName>
        <fullName evidence="2">Uncharacterized protein</fullName>
    </submittedName>
</protein>
<sequence>MRARCRTLQNSNSGRYREWRGNSEKRLKGDRSSTFQDSYRMKDLEPEKTLEQTPEEETQDLTSTLADTLERLENTDEATVVSPISDTVIALPNRQGMTSIPSERNLVPDTSLAEKLKEMFRNSKKLYEMPIRGAVFRCGDKTVAKVVRMSHPDTTGYTSLEYLPQHAPDFPAPRPYGLVTLGRSSVKSLLKISLMTSFTDSPPGGVATEGVKDLHREDYRSDRAITTGAGFEDWKLVLRVPDQPLHRLSP</sequence>
<name>A0A0D2D918_9EURO</name>
<evidence type="ECO:0000313" key="2">
    <source>
        <dbReference type="EMBL" id="KIW39603.1"/>
    </source>
</evidence>
<dbReference type="HOGENOM" id="CLU_1111417_0_0_1"/>
<dbReference type="EMBL" id="KN847339">
    <property type="protein sequence ID" value="KIW39603.1"/>
    <property type="molecule type" value="Genomic_DNA"/>
</dbReference>
<gene>
    <name evidence="2" type="ORF">PV06_08201</name>
</gene>
<feature type="compositionally biased region" description="Basic and acidic residues" evidence="1">
    <location>
        <begin position="15"/>
        <end position="31"/>
    </location>
</feature>
<organism evidence="2 3">
    <name type="scientific">Exophiala oligosperma</name>
    <dbReference type="NCBI Taxonomy" id="215243"/>
    <lineage>
        <taxon>Eukaryota</taxon>
        <taxon>Fungi</taxon>
        <taxon>Dikarya</taxon>
        <taxon>Ascomycota</taxon>
        <taxon>Pezizomycotina</taxon>
        <taxon>Eurotiomycetes</taxon>
        <taxon>Chaetothyriomycetidae</taxon>
        <taxon>Chaetothyriales</taxon>
        <taxon>Herpotrichiellaceae</taxon>
        <taxon>Exophiala</taxon>
    </lineage>
</organism>
<feature type="region of interest" description="Disordered" evidence="1">
    <location>
        <begin position="1"/>
        <end position="60"/>
    </location>
</feature>
<dbReference type="OrthoDB" id="5341676at2759"/>
<accession>A0A0D2D918</accession>
<dbReference type="AlphaFoldDB" id="A0A0D2D918"/>
<keyword evidence="3" id="KW-1185">Reference proteome</keyword>
<feature type="compositionally biased region" description="Basic and acidic residues" evidence="1">
    <location>
        <begin position="39"/>
        <end position="50"/>
    </location>
</feature>
<dbReference type="VEuPathDB" id="FungiDB:PV06_08201"/>
<dbReference type="Proteomes" id="UP000053342">
    <property type="component" value="Unassembled WGS sequence"/>
</dbReference>
<dbReference type="STRING" id="215243.A0A0D2D918"/>
<evidence type="ECO:0000313" key="3">
    <source>
        <dbReference type="Proteomes" id="UP000053342"/>
    </source>
</evidence>